<dbReference type="Gene3D" id="3.30.310.270">
    <property type="match status" value="2"/>
</dbReference>
<dbReference type="SUPFAM" id="SSF47769">
    <property type="entry name" value="SAM/Pointed domain"/>
    <property type="match status" value="1"/>
</dbReference>
<dbReference type="InterPro" id="IPR013761">
    <property type="entry name" value="SAM/pointed_sf"/>
</dbReference>
<dbReference type="SMART" id="SM00322">
    <property type="entry name" value="KH"/>
    <property type="match status" value="2"/>
</dbReference>
<evidence type="ECO:0000259" key="4">
    <source>
        <dbReference type="PROSITE" id="PS50105"/>
    </source>
</evidence>
<dbReference type="PROSITE" id="PS50105">
    <property type="entry name" value="SAM_DOMAIN"/>
    <property type="match status" value="1"/>
</dbReference>
<dbReference type="Gene3D" id="1.10.150.50">
    <property type="entry name" value="Transcription Factor, Ets-1"/>
    <property type="match status" value="1"/>
</dbReference>
<dbReference type="InterPro" id="IPR047549">
    <property type="entry name" value="BICC1_KH-I_rpt1"/>
</dbReference>
<dbReference type="InterPro" id="IPR004087">
    <property type="entry name" value="KH_dom"/>
</dbReference>
<keyword evidence="3" id="KW-0694">RNA-binding</keyword>
<protein>
    <recommendedName>
        <fullName evidence="4">SAM domain-containing protein</fullName>
    </recommendedName>
</protein>
<dbReference type="SMART" id="SM00454">
    <property type="entry name" value="SAM"/>
    <property type="match status" value="1"/>
</dbReference>
<dbReference type="InterPro" id="IPR001660">
    <property type="entry name" value="SAM"/>
</dbReference>
<evidence type="ECO:0000256" key="1">
    <source>
        <dbReference type="ARBA" id="ARBA00007662"/>
    </source>
</evidence>
<evidence type="ECO:0000256" key="2">
    <source>
        <dbReference type="ARBA" id="ARBA00022737"/>
    </source>
</evidence>
<evidence type="ECO:0000313" key="6">
    <source>
        <dbReference type="Proteomes" id="UP001175271"/>
    </source>
</evidence>
<dbReference type="Pfam" id="PF24234">
    <property type="entry name" value="KH_BICC1_1st"/>
    <property type="match status" value="1"/>
</dbReference>
<dbReference type="AlphaFoldDB" id="A0AA39H455"/>
<reference evidence="5" key="1">
    <citation type="submission" date="2023-06" db="EMBL/GenBank/DDBJ databases">
        <title>Genomic analysis of the entomopathogenic nematode Steinernema hermaphroditum.</title>
        <authorList>
            <person name="Schwarz E.M."/>
            <person name="Heppert J.K."/>
            <person name="Baniya A."/>
            <person name="Schwartz H.T."/>
            <person name="Tan C.-H."/>
            <person name="Antoshechkin I."/>
            <person name="Sternberg P.W."/>
            <person name="Goodrich-Blair H."/>
            <person name="Dillman A.R."/>
        </authorList>
    </citation>
    <scope>NUCLEOTIDE SEQUENCE</scope>
    <source>
        <strain evidence="5">PS9179</strain>
        <tissue evidence="5">Whole animal</tissue>
    </source>
</reference>
<comment type="caution">
    <text evidence="5">The sequence shown here is derived from an EMBL/GenBank/DDBJ whole genome shotgun (WGS) entry which is preliminary data.</text>
</comment>
<dbReference type="SUPFAM" id="SSF54791">
    <property type="entry name" value="Eukaryotic type KH-domain (KH-domain type I)"/>
    <property type="match status" value="1"/>
</dbReference>
<dbReference type="PANTHER" id="PTHR10627:SF69">
    <property type="entry name" value="PROTEIN BICAUDAL C"/>
    <property type="match status" value="1"/>
</dbReference>
<dbReference type="InterPro" id="IPR004088">
    <property type="entry name" value="KH_dom_type_1"/>
</dbReference>
<sequence>MKNDILDDGDERNNCEEERLQVDRKRLEAMITGTPLPGSSGLLPSADQFFEKVQTLSGAVVSWPSRLKIGAKTKKDPYVKISGSPEQVQAAKQLISAMLKIKRDRVTLKMEIPFCEHSQIIGRGGRNTQDIMKDTMCHIHFPDSNKHNDAEKNNQVSIAGPLTQVEEARMRLRRISPVCLTVDLPNASPSMSFGELSRRVSHPQINVQVRHGYSGGLNFVLRGNAQNEALFLEVFSRIRNLFPRQAVESGVSSTTVEVRKALLDEFATEVNYKNINYVAHHTETNIHYRPSGNDVISVINISGQPSSVLKARRFIISLFPASVSFEKEINDGNAQLMDETISAAKACGITVHERRKTGQSNEHIQTTTIKGQEINLMLMYNLRNKLLALPVNVNEVPDEYNEMRELLKASQHPTDQQEKPTTDTFRISTTALQPFRRDFNHSPVVEPKTMPDPEQSPIAHSLLTGAKHIEKQNSVKANKCEMSSTCSDIWKTPGIERQFAKDREKMLFKANRAIYDSHMRDVRQPTDLWSGYGFSNSLPADILKNGLHHIWSSEGDNQMLKIPETTETSKSLSKAPTPTSMLESVQEEDEVNDYSHHKLKSQALQSFHRLKTSPLINFSASTSLFDSAPQLPLEVKWDIKTFVDPAMVLVQLGCAEYLAQFRDQEIDMEAFLLLDEQNLKDIGVSTLGARKKIINAIIKLRESATRNGYFL</sequence>
<dbReference type="InterPro" id="IPR047554">
    <property type="entry name" value="BICC1_KH-I_rpt2"/>
</dbReference>
<dbReference type="GO" id="GO:0003723">
    <property type="term" value="F:RNA binding"/>
    <property type="evidence" value="ECO:0007669"/>
    <property type="project" value="UniProtKB-UniRule"/>
</dbReference>
<comment type="similarity">
    <text evidence="1">Belongs to the BicC family.</text>
</comment>
<organism evidence="5 6">
    <name type="scientific">Steinernema hermaphroditum</name>
    <dbReference type="NCBI Taxonomy" id="289476"/>
    <lineage>
        <taxon>Eukaryota</taxon>
        <taxon>Metazoa</taxon>
        <taxon>Ecdysozoa</taxon>
        <taxon>Nematoda</taxon>
        <taxon>Chromadorea</taxon>
        <taxon>Rhabditida</taxon>
        <taxon>Tylenchina</taxon>
        <taxon>Panagrolaimomorpha</taxon>
        <taxon>Strongyloidoidea</taxon>
        <taxon>Steinernematidae</taxon>
        <taxon>Steinernema</taxon>
    </lineage>
</organism>
<dbReference type="Proteomes" id="UP001175271">
    <property type="component" value="Unassembled WGS sequence"/>
</dbReference>
<dbReference type="PANTHER" id="PTHR10627">
    <property type="entry name" value="SCP160"/>
    <property type="match status" value="1"/>
</dbReference>
<name>A0AA39H455_9BILA</name>
<dbReference type="Pfam" id="PF00013">
    <property type="entry name" value="KH_1"/>
    <property type="match status" value="1"/>
</dbReference>
<accession>A0AA39H455</accession>
<dbReference type="CDD" id="cd22421">
    <property type="entry name" value="KH-I_BICC1_rpt2"/>
    <property type="match status" value="1"/>
</dbReference>
<gene>
    <name evidence="5" type="ORF">QR680_002258</name>
</gene>
<dbReference type="GO" id="GO:0005737">
    <property type="term" value="C:cytoplasm"/>
    <property type="evidence" value="ECO:0007669"/>
    <property type="project" value="TreeGrafter"/>
</dbReference>
<dbReference type="InterPro" id="IPR036612">
    <property type="entry name" value="KH_dom_type_1_sf"/>
</dbReference>
<keyword evidence="6" id="KW-1185">Reference proteome</keyword>
<dbReference type="EMBL" id="JAUCMV010000005">
    <property type="protein sequence ID" value="KAK0397764.1"/>
    <property type="molecule type" value="Genomic_DNA"/>
</dbReference>
<keyword evidence="2" id="KW-0677">Repeat</keyword>
<dbReference type="Pfam" id="PF00536">
    <property type="entry name" value="SAM_1"/>
    <property type="match status" value="1"/>
</dbReference>
<dbReference type="PROSITE" id="PS50084">
    <property type="entry name" value="KH_TYPE_1"/>
    <property type="match status" value="1"/>
</dbReference>
<evidence type="ECO:0000256" key="3">
    <source>
        <dbReference type="PROSITE-ProRule" id="PRU00117"/>
    </source>
</evidence>
<evidence type="ECO:0000313" key="5">
    <source>
        <dbReference type="EMBL" id="KAK0397764.1"/>
    </source>
</evidence>
<proteinExistence type="inferred from homology"/>
<feature type="domain" description="SAM" evidence="4">
    <location>
        <begin position="637"/>
        <end position="703"/>
    </location>
</feature>